<dbReference type="Pfam" id="PF25484">
    <property type="entry name" value="DUF7907"/>
    <property type="match status" value="1"/>
</dbReference>
<accession>A0A7C8JL26</accession>
<gene>
    <name evidence="2" type="ORF">TWF102_005949</name>
</gene>
<feature type="domain" description="DUF7907" evidence="1">
    <location>
        <begin position="67"/>
        <end position="216"/>
    </location>
</feature>
<comment type="caution">
    <text evidence="2">The sequence shown here is derived from an EMBL/GenBank/DDBJ whole genome shotgun (WGS) entry which is preliminary data.</text>
</comment>
<protein>
    <recommendedName>
        <fullName evidence="1">DUF7907 domain-containing protein</fullName>
    </recommendedName>
</protein>
<dbReference type="AlphaFoldDB" id="A0A7C8JL26"/>
<evidence type="ECO:0000313" key="3">
    <source>
        <dbReference type="Proteomes" id="UP000475325"/>
    </source>
</evidence>
<evidence type="ECO:0000313" key="2">
    <source>
        <dbReference type="EMBL" id="KAF3098903.1"/>
    </source>
</evidence>
<proteinExistence type="predicted"/>
<organism evidence="2 3">
    <name type="scientific">Orbilia oligospora</name>
    <name type="common">Nematode-trapping fungus</name>
    <name type="synonym">Arthrobotrys oligospora</name>
    <dbReference type="NCBI Taxonomy" id="2813651"/>
    <lineage>
        <taxon>Eukaryota</taxon>
        <taxon>Fungi</taxon>
        <taxon>Dikarya</taxon>
        <taxon>Ascomycota</taxon>
        <taxon>Pezizomycotina</taxon>
        <taxon>Orbiliomycetes</taxon>
        <taxon>Orbiliales</taxon>
        <taxon>Orbiliaceae</taxon>
        <taxon>Orbilia</taxon>
    </lineage>
</organism>
<dbReference type="Proteomes" id="UP000475325">
    <property type="component" value="Unassembled WGS sequence"/>
</dbReference>
<dbReference type="InterPro" id="IPR057229">
    <property type="entry name" value="DUF7907"/>
</dbReference>
<name>A0A7C8JL26_ORBOL</name>
<sequence length="217" mass="24414">MWAIIIAIVIEKLPLHASVTTERYIDIYKDLINKSIDADTRMKFFSTVLAALLCLTTSVSAIKNTTRQFHLRTKLLGPTYERAKFNNLFVYSYHTGAGLSDACFDVAPIPNGNGIAFLNKTGSNIIFNLSKDFPWGLSRTFDTRYNQWESVTIDAGEGESGYKFNGSGLVRPGDSSFGGWLVCDWAHATPQLFWRYAYYSKNLPRSCANVELHPVYL</sequence>
<evidence type="ECO:0000259" key="1">
    <source>
        <dbReference type="Pfam" id="PF25484"/>
    </source>
</evidence>
<reference evidence="2 3" key="1">
    <citation type="submission" date="2019-06" db="EMBL/GenBank/DDBJ databases">
        <authorList>
            <person name="Palmer J.M."/>
        </authorList>
    </citation>
    <scope>NUCLEOTIDE SEQUENCE [LARGE SCALE GENOMIC DNA]</scope>
    <source>
        <strain evidence="2 3">TWF102</strain>
    </source>
</reference>
<dbReference type="EMBL" id="WIQW01000030">
    <property type="protein sequence ID" value="KAF3098903.1"/>
    <property type="molecule type" value="Genomic_DNA"/>
</dbReference>